<dbReference type="NCBIfam" id="NF003361">
    <property type="entry name" value="PRK04435.1"/>
    <property type="match status" value="1"/>
</dbReference>
<dbReference type="HAMAP" id="MF_00707">
    <property type="entry name" value="UPF0735"/>
    <property type="match status" value="1"/>
</dbReference>
<dbReference type="Proteomes" id="UP000187651">
    <property type="component" value="Unassembled WGS sequence"/>
</dbReference>
<evidence type="ECO:0000313" key="3">
    <source>
        <dbReference type="EMBL" id="SDM94367.1"/>
    </source>
</evidence>
<sequence>MGEIMDENIKYYVVKQKALPEVLLKVAEANKLIESSNISVADATEQVGISRSSYYKYKDDIFPFRDNVKGKTITFVLSMNDETGILSLVLKKVADFKANLLTIHQTIPVNGVASLTLSVEILQETLDPSKMIEEIESLHGVRYLKILSSDATL</sequence>
<reference evidence="4" key="1">
    <citation type="submission" date="2016-10" db="EMBL/GenBank/DDBJ databases">
        <authorList>
            <person name="Varghese N."/>
            <person name="Submissions S."/>
        </authorList>
    </citation>
    <scope>NUCLEOTIDE SEQUENCE [LARGE SCALE GENOMIC DNA]</scope>
    <source>
        <strain evidence="4">M83</strain>
    </source>
</reference>
<dbReference type="InterPro" id="IPR002912">
    <property type="entry name" value="ACT_dom"/>
</dbReference>
<comment type="similarity">
    <text evidence="1">Belongs to the UPF0735 family.</text>
</comment>
<dbReference type="InterPro" id="IPR045865">
    <property type="entry name" value="ACT-like_dom_sf"/>
</dbReference>
<dbReference type="PROSITE" id="PS51671">
    <property type="entry name" value="ACT"/>
    <property type="match status" value="1"/>
</dbReference>
<proteinExistence type="inferred from homology"/>
<gene>
    <name evidence="3" type="ORF">SAMN05216544_1443</name>
</gene>
<name>A0A1G9XCF6_9FIRM</name>
<evidence type="ECO:0000259" key="2">
    <source>
        <dbReference type="PROSITE" id="PS51671"/>
    </source>
</evidence>
<dbReference type="InterPro" id="IPR008310">
    <property type="entry name" value="UPF0735_ACT_dom-cont"/>
</dbReference>
<feature type="domain" description="ACT" evidence="2">
    <location>
        <begin position="74"/>
        <end position="149"/>
    </location>
</feature>
<accession>A0A1G9XCF6</accession>
<protein>
    <recommendedName>
        <fullName evidence="1">UPF0735 ACT domain-containing protein SAMN05216544_1443</fullName>
    </recommendedName>
</protein>
<keyword evidence="4" id="KW-1185">Reference proteome</keyword>
<dbReference type="EMBL" id="FNHZ01000004">
    <property type="protein sequence ID" value="SDM94367.1"/>
    <property type="molecule type" value="Genomic_DNA"/>
</dbReference>
<dbReference type="PIRSF" id="PIRSF025624">
    <property type="entry name" value="ACT_PheB"/>
    <property type="match status" value="1"/>
</dbReference>
<dbReference type="SUPFAM" id="SSF55021">
    <property type="entry name" value="ACT-like"/>
    <property type="match status" value="1"/>
</dbReference>
<evidence type="ECO:0000256" key="1">
    <source>
        <dbReference type="HAMAP-Rule" id="MF_00707"/>
    </source>
</evidence>
<evidence type="ECO:0000313" key="4">
    <source>
        <dbReference type="Proteomes" id="UP000187651"/>
    </source>
</evidence>
<organism evidence="3 4">
    <name type="scientific">Lachnospira pectinoschiza</name>
    <dbReference type="NCBI Taxonomy" id="28052"/>
    <lineage>
        <taxon>Bacteria</taxon>
        <taxon>Bacillati</taxon>
        <taxon>Bacillota</taxon>
        <taxon>Clostridia</taxon>
        <taxon>Lachnospirales</taxon>
        <taxon>Lachnospiraceae</taxon>
        <taxon>Lachnospira</taxon>
    </lineage>
</organism>
<dbReference type="AlphaFoldDB" id="A0A1G9XCF6"/>